<keyword evidence="1" id="KW-0472">Membrane</keyword>
<evidence type="ECO:0000313" key="2">
    <source>
        <dbReference type="EMBL" id="PWK48068.1"/>
    </source>
</evidence>
<keyword evidence="1" id="KW-1133">Transmembrane helix</keyword>
<evidence type="ECO:0000256" key="1">
    <source>
        <dbReference type="SAM" id="Phobius"/>
    </source>
</evidence>
<dbReference type="EMBL" id="QGGR01000006">
    <property type="protein sequence ID" value="PWK48068.1"/>
    <property type="molecule type" value="Genomic_DNA"/>
</dbReference>
<feature type="transmembrane region" description="Helical" evidence="1">
    <location>
        <begin position="48"/>
        <end position="72"/>
    </location>
</feature>
<name>A0A316FGN0_9ACTN</name>
<keyword evidence="3" id="KW-1185">Reference proteome</keyword>
<protein>
    <submittedName>
        <fullName evidence="2">Uncharacterized protein</fullName>
    </submittedName>
</protein>
<dbReference type="AlphaFoldDB" id="A0A316FGN0"/>
<accession>A0A316FGN0</accession>
<evidence type="ECO:0000313" key="3">
    <source>
        <dbReference type="Proteomes" id="UP000245697"/>
    </source>
</evidence>
<dbReference type="RefSeq" id="WP_109593148.1">
    <property type="nucleotide sequence ID" value="NZ_BONA01000039.1"/>
</dbReference>
<keyword evidence="1" id="KW-0812">Transmembrane</keyword>
<organism evidence="2 3">
    <name type="scientific">Actinoplanes xinjiangensis</name>
    <dbReference type="NCBI Taxonomy" id="512350"/>
    <lineage>
        <taxon>Bacteria</taxon>
        <taxon>Bacillati</taxon>
        <taxon>Actinomycetota</taxon>
        <taxon>Actinomycetes</taxon>
        <taxon>Micromonosporales</taxon>
        <taxon>Micromonosporaceae</taxon>
        <taxon>Actinoplanes</taxon>
    </lineage>
</organism>
<gene>
    <name evidence="2" type="ORF">BC793_10695</name>
</gene>
<sequence length="78" mass="8219">MGGFILGAAIALFVGMRLARLLDGRKGARAGYQKANTDLPGARKKSRAAFFALVRFVALLVVIAAAVIYGLVRANAQN</sequence>
<comment type="caution">
    <text evidence="2">The sequence shown here is derived from an EMBL/GenBank/DDBJ whole genome shotgun (WGS) entry which is preliminary data.</text>
</comment>
<reference evidence="2 3" key="1">
    <citation type="submission" date="2018-05" db="EMBL/GenBank/DDBJ databases">
        <title>Genomic Encyclopedia of Archaeal and Bacterial Type Strains, Phase II (KMG-II): from individual species to whole genera.</title>
        <authorList>
            <person name="Goeker M."/>
        </authorList>
    </citation>
    <scope>NUCLEOTIDE SEQUENCE [LARGE SCALE GENOMIC DNA]</scope>
    <source>
        <strain evidence="2 3">DSM 45184</strain>
    </source>
</reference>
<dbReference type="OrthoDB" id="3298798at2"/>
<proteinExistence type="predicted"/>
<dbReference type="Proteomes" id="UP000245697">
    <property type="component" value="Unassembled WGS sequence"/>
</dbReference>